<reference evidence="3 4" key="1">
    <citation type="submission" date="2020-08" db="EMBL/GenBank/DDBJ databases">
        <title>A Genomic Blueprint of the Chicken Gut Microbiome.</title>
        <authorList>
            <person name="Gilroy R."/>
            <person name="Ravi A."/>
            <person name="Getino M."/>
            <person name="Pursley I."/>
            <person name="Horton D.L."/>
            <person name="Alikhan N.-F."/>
            <person name="Baker D."/>
            <person name="Gharbi K."/>
            <person name="Hall N."/>
            <person name="Watson M."/>
            <person name="Adriaenssens E.M."/>
            <person name="Foster-Nyarko E."/>
            <person name="Jarju S."/>
            <person name="Secka A."/>
            <person name="Antonio M."/>
            <person name="Oren A."/>
            <person name="Chaudhuri R."/>
            <person name="La Ragione R.M."/>
            <person name="Hildebrand F."/>
            <person name="Pallen M.J."/>
        </authorList>
    </citation>
    <scope>NUCLEOTIDE SEQUENCE [LARGE SCALE GENOMIC DNA]</scope>
    <source>
        <strain evidence="3 4">Sa4CUA7</strain>
    </source>
</reference>
<proteinExistence type="predicted"/>
<feature type="transmembrane region" description="Helical" evidence="1">
    <location>
        <begin position="24"/>
        <end position="44"/>
    </location>
</feature>
<accession>A0ABR8S471</accession>
<dbReference type="InterPro" id="IPR006976">
    <property type="entry name" value="VanZ-like"/>
</dbReference>
<comment type="caution">
    <text evidence="3">The sequence shown here is derived from an EMBL/GenBank/DDBJ whole genome shotgun (WGS) entry which is preliminary data.</text>
</comment>
<organism evidence="3 4">
    <name type="scientific">Microbacterium pullorum</name>
    <dbReference type="NCBI Taxonomy" id="2762236"/>
    <lineage>
        <taxon>Bacteria</taxon>
        <taxon>Bacillati</taxon>
        <taxon>Actinomycetota</taxon>
        <taxon>Actinomycetes</taxon>
        <taxon>Micrococcales</taxon>
        <taxon>Microbacteriaceae</taxon>
        <taxon>Microbacterium</taxon>
    </lineage>
</organism>
<name>A0ABR8S471_9MICO</name>
<evidence type="ECO:0000256" key="1">
    <source>
        <dbReference type="SAM" id="Phobius"/>
    </source>
</evidence>
<keyword evidence="1" id="KW-0812">Transmembrane</keyword>
<evidence type="ECO:0000313" key="4">
    <source>
        <dbReference type="Proteomes" id="UP000648352"/>
    </source>
</evidence>
<dbReference type="Pfam" id="PF04892">
    <property type="entry name" value="VanZ"/>
    <property type="match status" value="1"/>
</dbReference>
<keyword evidence="1" id="KW-0472">Membrane</keyword>
<dbReference type="Proteomes" id="UP000648352">
    <property type="component" value="Unassembled WGS sequence"/>
</dbReference>
<keyword evidence="1" id="KW-1133">Transmembrane helix</keyword>
<evidence type="ECO:0000313" key="3">
    <source>
        <dbReference type="EMBL" id="MBD7958268.1"/>
    </source>
</evidence>
<feature type="transmembrane region" description="Helical" evidence="1">
    <location>
        <begin position="103"/>
        <end position="124"/>
    </location>
</feature>
<dbReference type="RefSeq" id="WP_191719462.1">
    <property type="nucleotide sequence ID" value="NZ_JACSQP010000006.1"/>
</dbReference>
<feature type="transmembrane region" description="Helical" evidence="1">
    <location>
        <begin position="74"/>
        <end position="96"/>
    </location>
</feature>
<dbReference type="EMBL" id="JACSQP010000006">
    <property type="protein sequence ID" value="MBD7958268.1"/>
    <property type="molecule type" value="Genomic_DNA"/>
</dbReference>
<evidence type="ECO:0000259" key="2">
    <source>
        <dbReference type="Pfam" id="PF04892"/>
    </source>
</evidence>
<gene>
    <name evidence="3" type="ORF">H9651_11505</name>
</gene>
<keyword evidence="4" id="KW-1185">Reference proteome</keyword>
<feature type="domain" description="VanZ-like" evidence="2">
    <location>
        <begin position="34"/>
        <end position="150"/>
    </location>
</feature>
<sequence>MPIDHAPTIPATARRLPSTSGPRHAIAAILASGYGLFLALVVFWPSPIDRPFAALLARLIAEAHERGVPSFVDYAFIEFTANVALFIPVGVVLGLIVPLRWTILALLLGPALSGAIELAQHVLLPGRYSSGADIVANSWGAAVGVILAVTVRAIVALRDEKVIARHEALSDRDAA</sequence>
<feature type="transmembrane region" description="Helical" evidence="1">
    <location>
        <begin position="136"/>
        <end position="155"/>
    </location>
</feature>
<protein>
    <submittedName>
        <fullName evidence="3">VanZ family protein</fullName>
    </submittedName>
</protein>